<dbReference type="Proteomes" id="UP001250791">
    <property type="component" value="Unassembled WGS sequence"/>
</dbReference>
<feature type="region of interest" description="Disordered" evidence="1">
    <location>
        <begin position="46"/>
        <end position="65"/>
    </location>
</feature>
<dbReference type="EMBL" id="JAVDUP010000009">
    <property type="protein sequence ID" value="MDR6903700.1"/>
    <property type="molecule type" value="Genomic_DNA"/>
</dbReference>
<dbReference type="RefSeq" id="WP_310235131.1">
    <property type="nucleotide sequence ID" value="NZ_JAVDUP010000009.1"/>
</dbReference>
<evidence type="ECO:0000313" key="3">
    <source>
        <dbReference type="Proteomes" id="UP001250791"/>
    </source>
</evidence>
<organism evidence="2 3">
    <name type="scientific">Rhizobium miluonense</name>
    <dbReference type="NCBI Taxonomy" id="411945"/>
    <lineage>
        <taxon>Bacteria</taxon>
        <taxon>Pseudomonadati</taxon>
        <taxon>Pseudomonadota</taxon>
        <taxon>Alphaproteobacteria</taxon>
        <taxon>Hyphomicrobiales</taxon>
        <taxon>Rhizobiaceae</taxon>
        <taxon>Rhizobium/Agrobacterium group</taxon>
        <taxon>Rhizobium</taxon>
    </lineage>
</organism>
<sequence length="180" mass="20651">MPTLSAPAGGFCAKVERVERVPTGSFIMRNRRPKARFRKCRKRLKEQAEEIDPRKQHGRRPLTRREATIQLRECPMNRSSTLWDGATLFAASLTTGYLQARSTSVQIAPNLCLMTIQFDGRHYQVPFKNMRAESAIKIDQLTFSQSARFPTRQNTSYVCLLRGNKFPVFSDFPGRKLKIV</sequence>
<reference evidence="2 3" key="1">
    <citation type="submission" date="2023-07" db="EMBL/GenBank/DDBJ databases">
        <title>Sorghum-associated microbial communities from plants grown in Nebraska, USA.</title>
        <authorList>
            <person name="Schachtman D."/>
        </authorList>
    </citation>
    <scope>NUCLEOTIDE SEQUENCE [LARGE SCALE GENOMIC DNA]</scope>
    <source>
        <strain evidence="2 3">3199</strain>
    </source>
</reference>
<accession>A0ABU1SXT5</accession>
<proteinExistence type="predicted"/>
<comment type="caution">
    <text evidence="2">The sequence shown here is derived from an EMBL/GenBank/DDBJ whole genome shotgun (WGS) entry which is preliminary data.</text>
</comment>
<feature type="compositionally biased region" description="Basic and acidic residues" evidence="1">
    <location>
        <begin position="46"/>
        <end position="55"/>
    </location>
</feature>
<protein>
    <submittedName>
        <fullName evidence="2">Uncharacterized protein</fullName>
    </submittedName>
</protein>
<name>A0ABU1SXT5_9HYPH</name>
<evidence type="ECO:0000313" key="2">
    <source>
        <dbReference type="EMBL" id="MDR6903700.1"/>
    </source>
</evidence>
<evidence type="ECO:0000256" key="1">
    <source>
        <dbReference type="SAM" id="MobiDB-lite"/>
    </source>
</evidence>
<keyword evidence="3" id="KW-1185">Reference proteome</keyword>
<gene>
    <name evidence="2" type="ORF">J2W52_005333</name>
</gene>